<dbReference type="Pfam" id="PF09572">
    <property type="entry name" value="RE_XamI"/>
    <property type="match status" value="1"/>
</dbReference>
<evidence type="ECO:0000313" key="1">
    <source>
        <dbReference type="EMBL" id="MXO47314.1"/>
    </source>
</evidence>
<dbReference type="GO" id="GO:0009307">
    <property type="term" value="P:DNA restriction-modification system"/>
    <property type="evidence" value="ECO:0007669"/>
    <property type="project" value="InterPro"/>
</dbReference>
<sequence>MPVIDRPLWSDEELEVEREKAIAAFCTERLEEPLEDYLDAFDEYQGHIEEILETTVDLSRLEDTALDVLGDPNLLEAFRYLAGPPISQDDLKTLSDAQSLTKGHLAATPALVQRVIAVVRQVLDRRRFAWVVEDREPTEAERNAAVLASAALMAASRAQTKRRTSGKDRQEGAVKDSLLKLGFEEVEPRKITTIALAPEPGQFCGESVLGNRKGDIIVRLWDHRVMPIECKVSNSSTNSVKRLNNDAAVKATSWKTDFGLRQVVPSAVLSGVYKLHNLLDAQERGLTIFWAHDLEPLTEWIASSKK</sequence>
<dbReference type="Proteomes" id="UP000448199">
    <property type="component" value="Unassembled WGS sequence"/>
</dbReference>
<accession>A0A844XPH4</accession>
<keyword evidence="1" id="KW-0540">Nuclease</keyword>
<keyword evidence="2" id="KW-1185">Reference proteome</keyword>
<reference evidence="1 2" key="1">
    <citation type="submission" date="2019-12" db="EMBL/GenBank/DDBJ databases">
        <title>Genomic-based taxomic classification of the family Erythrobacteraceae.</title>
        <authorList>
            <person name="Xu L."/>
        </authorList>
    </citation>
    <scope>NUCLEOTIDE SEQUENCE [LARGE SCALE GENOMIC DNA]</scope>
    <source>
        <strain evidence="1 2">DSM 17792</strain>
    </source>
</reference>
<dbReference type="InterPro" id="IPR019072">
    <property type="entry name" value="Restrct_endonuc_II_XamI"/>
</dbReference>
<comment type="caution">
    <text evidence="1">The sequence shown here is derived from an EMBL/GenBank/DDBJ whole genome shotgun (WGS) entry which is preliminary data.</text>
</comment>
<dbReference type="GO" id="GO:0009036">
    <property type="term" value="F:type II site-specific deoxyribonuclease activity"/>
    <property type="evidence" value="ECO:0007669"/>
    <property type="project" value="InterPro"/>
</dbReference>
<proteinExistence type="predicted"/>
<keyword evidence="1" id="KW-0378">Hydrolase</keyword>
<dbReference type="AlphaFoldDB" id="A0A844XPH4"/>
<name>A0A844XPH4_9SPHN</name>
<evidence type="ECO:0000313" key="2">
    <source>
        <dbReference type="Proteomes" id="UP000448199"/>
    </source>
</evidence>
<gene>
    <name evidence="1" type="ORF">GRI69_03455</name>
</gene>
<dbReference type="GO" id="GO:0003677">
    <property type="term" value="F:DNA binding"/>
    <property type="evidence" value="ECO:0007669"/>
    <property type="project" value="InterPro"/>
</dbReference>
<dbReference type="EMBL" id="WTYC01000001">
    <property type="protein sequence ID" value="MXO47314.1"/>
    <property type="molecule type" value="Genomic_DNA"/>
</dbReference>
<keyword evidence="1" id="KW-0255">Endonuclease</keyword>
<dbReference type="OrthoDB" id="7431767at2"/>
<dbReference type="RefSeq" id="WP_067695841.1">
    <property type="nucleotide sequence ID" value="NZ_WTYC01000001.1"/>
</dbReference>
<organism evidence="1 2">
    <name type="scientific">Qipengyuania vulgaris</name>
    <dbReference type="NCBI Taxonomy" id="291985"/>
    <lineage>
        <taxon>Bacteria</taxon>
        <taxon>Pseudomonadati</taxon>
        <taxon>Pseudomonadota</taxon>
        <taxon>Alphaproteobacteria</taxon>
        <taxon>Sphingomonadales</taxon>
        <taxon>Erythrobacteraceae</taxon>
        <taxon>Qipengyuania</taxon>
    </lineage>
</organism>
<protein>
    <submittedName>
        <fullName evidence="1">XamI family restriction endonuclease</fullName>
    </submittedName>
</protein>